<proteinExistence type="predicted"/>
<accession>A0ABD2VX64</accession>
<name>A0ABD2VX64_9HYME</name>
<dbReference type="EMBL" id="JBJJXI010000166">
    <property type="protein sequence ID" value="KAL3384987.1"/>
    <property type="molecule type" value="Genomic_DNA"/>
</dbReference>
<evidence type="ECO:0000313" key="2">
    <source>
        <dbReference type="Proteomes" id="UP001627154"/>
    </source>
</evidence>
<sequence length="163" mass="18752">MTTARTAAEEQVHGLGANPARRRTWRLGCNTDETAYHVVSSCITQEYTARHDCIVHHLIRSILVGTHAPEHVHAQLRPDVVIIATNPDVVYVFEVDVSHLQNIELQEKIEEVRYGKNSIQHITERTSTPYPRILTSPKSWAGCLRHRAVIYYRYLCLLRFIKI</sequence>
<reference evidence="1 2" key="1">
    <citation type="journal article" date="2024" name="bioRxiv">
        <title>A reference genome for Trichogramma kaykai: A tiny desert-dwelling parasitoid wasp with competing sex-ratio distorters.</title>
        <authorList>
            <person name="Culotta J."/>
            <person name="Lindsey A.R."/>
        </authorList>
    </citation>
    <scope>NUCLEOTIDE SEQUENCE [LARGE SCALE GENOMIC DNA]</scope>
    <source>
        <strain evidence="1 2">KSX58</strain>
    </source>
</reference>
<organism evidence="1 2">
    <name type="scientific">Trichogramma kaykai</name>
    <dbReference type="NCBI Taxonomy" id="54128"/>
    <lineage>
        <taxon>Eukaryota</taxon>
        <taxon>Metazoa</taxon>
        <taxon>Ecdysozoa</taxon>
        <taxon>Arthropoda</taxon>
        <taxon>Hexapoda</taxon>
        <taxon>Insecta</taxon>
        <taxon>Pterygota</taxon>
        <taxon>Neoptera</taxon>
        <taxon>Endopterygota</taxon>
        <taxon>Hymenoptera</taxon>
        <taxon>Apocrita</taxon>
        <taxon>Proctotrupomorpha</taxon>
        <taxon>Chalcidoidea</taxon>
        <taxon>Trichogrammatidae</taxon>
        <taxon>Trichogramma</taxon>
    </lineage>
</organism>
<keyword evidence="2" id="KW-1185">Reference proteome</keyword>
<dbReference type="Proteomes" id="UP001627154">
    <property type="component" value="Unassembled WGS sequence"/>
</dbReference>
<comment type="caution">
    <text evidence="1">The sequence shown here is derived from an EMBL/GenBank/DDBJ whole genome shotgun (WGS) entry which is preliminary data.</text>
</comment>
<dbReference type="AlphaFoldDB" id="A0ABD2VX64"/>
<gene>
    <name evidence="1" type="ORF">TKK_019386</name>
</gene>
<evidence type="ECO:0000313" key="1">
    <source>
        <dbReference type="EMBL" id="KAL3384987.1"/>
    </source>
</evidence>
<protein>
    <submittedName>
        <fullName evidence="1">Uncharacterized protein</fullName>
    </submittedName>
</protein>